<feature type="active site" description="For GATase activity" evidence="9">
    <location>
        <position position="3"/>
    </location>
</feature>
<dbReference type="InterPro" id="IPR029055">
    <property type="entry name" value="Ntn_hydrolases_N"/>
</dbReference>
<dbReference type="Proteomes" id="UP000198878">
    <property type="component" value="Unassembled WGS sequence"/>
</dbReference>
<evidence type="ECO:0000256" key="11">
    <source>
        <dbReference type="PIRSR" id="PIRSR001589-3"/>
    </source>
</evidence>
<dbReference type="Gene3D" id="3.60.20.10">
    <property type="entry name" value="Glutamine Phosphoribosylpyrophosphate, subunit 1, domain 1"/>
    <property type="match status" value="1"/>
</dbReference>
<comment type="pathway">
    <text evidence="1">Amino-acid biosynthesis; L-asparagine biosynthesis; L-asparagine from L-aspartate (L-Gln route): step 1/1.</text>
</comment>
<evidence type="ECO:0000259" key="12">
    <source>
        <dbReference type="PROSITE" id="PS51278"/>
    </source>
</evidence>
<evidence type="ECO:0000256" key="6">
    <source>
        <dbReference type="ARBA" id="ARBA00022888"/>
    </source>
</evidence>
<evidence type="ECO:0000256" key="2">
    <source>
        <dbReference type="ARBA" id="ARBA00005752"/>
    </source>
</evidence>
<dbReference type="SUPFAM" id="SSF52402">
    <property type="entry name" value="Adenine nucleotide alpha hydrolases-like"/>
    <property type="match status" value="1"/>
</dbReference>
<evidence type="ECO:0000256" key="8">
    <source>
        <dbReference type="ARBA" id="ARBA00048741"/>
    </source>
</evidence>
<dbReference type="SUPFAM" id="SSF56235">
    <property type="entry name" value="N-terminal nucleophile aminohydrolases (Ntn hydrolases)"/>
    <property type="match status" value="1"/>
</dbReference>
<accession>A0A1H5QHI1</accession>
<dbReference type="NCBIfam" id="TIGR01536">
    <property type="entry name" value="asn_synth_AEB"/>
    <property type="match status" value="1"/>
</dbReference>
<evidence type="ECO:0000256" key="1">
    <source>
        <dbReference type="ARBA" id="ARBA00005187"/>
    </source>
</evidence>
<proteinExistence type="inferred from homology"/>
<protein>
    <recommendedName>
        <fullName evidence="3">asparagine synthase (glutamine-hydrolyzing)</fullName>
        <ecNumber evidence="3">6.3.5.4</ecNumber>
    </recommendedName>
</protein>
<dbReference type="GO" id="GO:0006529">
    <property type="term" value="P:asparagine biosynthetic process"/>
    <property type="evidence" value="ECO:0007669"/>
    <property type="project" value="UniProtKB-KW"/>
</dbReference>
<gene>
    <name evidence="13" type="ORF">SAMN05421837_102802</name>
</gene>
<dbReference type="PIRSF" id="PIRSF001589">
    <property type="entry name" value="Asn_synthetase_glu-h"/>
    <property type="match status" value="1"/>
</dbReference>
<evidence type="ECO:0000313" key="13">
    <source>
        <dbReference type="EMBL" id="SEF24647.1"/>
    </source>
</evidence>
<dbReference type="PANTHER" id="PTHR43284:SF1">
    <property type="entry name" value="ASPARAGINE SYNTHETASE"/>
    <property type="match status" value="1"/>
</dbReference>
<comment type="catalytic activity">
    <reaction evidence="8">
        <text>L-aspartate + L-glutamine + ATP + H2O = L-asparagine + L-glutamate + AMP + diphosphate + H(+)</text>
        <dbReference type="Rhea" id="RHEA:12228"/>
        <dbReference type="ChEBI" id="CHEBI:15377"/>
        <dbReference type="ChEBI" id="CHEBI:15378"/>
        <dbReference type="ChEBI" id="CHEBI:29985"/>
        <dbReference type="ChEBI" id="CHEBI:29991"/>
        <dbReference type="ChEBI" id="CHEBI:30616"/>
        <dbReference type="ChEBI" id="CHEBI:33019"/>
        <dbReference type="ChEBI" id="CHEBI:58048"/>
        <dbReference type="ChEBI" id="CHEBI:58359"/>
        <dbReference type="ChEBI" id="CHEBI:456215"/>
        <dbReference type="EC" id="6.3.5.4"/>
    </reaction>
</comment>
<dbReference type="GO" id="GO:0005524">
    <property type="term" value="F:ATP binding"/>
    <property type="evidence" value="ECO:0007669"/>
    <property type="project" value="UniProtKB-KW"/>
</dbReference>
<dbReference type="InterPro" id="IPR001962">
    <property type="entry name" value="Asn_synthase"/>
</dbReference>
<dbReference type="AlphaFoldDB" id="A0A1H5QHI1"/>
<dbReference type="STRING" id="218821.SAMN05421837_102802"/>
<evidence type="ECO:0000256" key="3">
    <source>
        <dbReference type="ARBA" id="ARBA00012737"/>
    </source>
</evidence>
<keyword evidence="4 10" id="KW-0547">Nucleotide-binding</keyword>
<evidence type="ECO:0000256" key="9">
    <source>
        <dbReference type="PIRSR" id="PIRSR001589-1"/>
    </source>
</evidence>
<evidence type="ECO:0000256" key="7">
    <source>
        <dbReference type="ARBA" id="ARBA00022962"/>
    </source>
</evidence>
<feature type="binding site" evidence="10">
    <location>
        <position position="105"/>
    </location>
    <ligand>
        <name>L-glutamine</name>
        <dbReference type="ChEBI" id="CHEBI:58359"/>
    </ligand>
</feature>
<keyword evidence="5 10" id="KW-0067">ATP-binding</keyword>
<dbReference type="GO" id="GO:0005829">
    <property type="term" value="C:cytosol"/>
    <property type="evidence" value="ECO:0007669"/>
    <property type="project" value="TreeGrafter"/>
</dbReference>
<name>A0A1H5QHI1_9PSEU</name>
<dbReference type="Pfam" id="PF00733">
    <property type="entry name" value="Asn_synthase"/>
    <property type="match status" value="1"/>
</dbReference>
<dbReference type="PROSITE" id="PS51278">
    <property type="entry name" value="GATASE_TYPE_2"/>
    <property type="match status" value="1"/>
</dbReference>
<organism evidence="13 14">
    <name type="scientific">Amycolatopsis pretoriensis</name>
    <dbReference type="NCBI Taxonomy" id="218821"/>
    <lineage>
        <taxon>Bacteria</taxon>
        <taxon>Bacillati</taxon>
        <taxon>Actinomycetota</taxon>
        <taxon>Actinomycetes</taxon>
        <taxon>Pseudonocardiales</taxon>
        <taxon>Pseudonocardiaceae</taxon>
        <taxon>Amycolatopsis</taxon>
    </lineage>
</organism>
<dbReference type="InterPro" id="IPR006426">
    <property type="entry name" value="Asn_synth_AEB"/>
</dbReference>
<reference evidence="14" key="1">
    <citation type="submission" date="2016-10" db="EMBL/GenBank/DDBJ databases">
        <authorList>
            <person name="Varghese N."/>
            <person name="Submissions S."/>
        </authorList>
    </citation>
    <scope>NUCLEOTIDE SEQUENCE [LARGE SCALE GENOMIC DNA]</scope>
    <source>
        <strain evidence="14">DSM 44654</strain>
    </source>
</reference>
<keyword evidence="14" id="KW-1185">Reference proteome</keyword>
<feature type="binding site" evidence="10">
    <location>
        <position position="265"/>
    </location>
    <ligand>
        <name>ATP</name>
        <dbReference type="ChEBI" id="CHEBI:30616"/>
    </ligand>
</feature>
<evidence type="ECO:0000313" key="14">
    <source>
        <dbReference type="Proteomes" id="UP000198878"/>
    </source>
</evidence>
<evidence type="ECO:0000256" key="5">
    <source>
        <dbReference type="ARBA" id="ARBA00022840"/>
    </source>
</evidence>
<dbReference type="EMBL" id="FNUJ01000002">
    <property type="protein sequence ID" value="SEF24647.1"/>
    <property type="molecule type" value="Genomic_DNA"/>
</dbReference>
<dbReference type="GO" id="GO:0004066">
    <property type="term" value="F:asparagine synthase (glutamine-hydrolyzing) activity"/>
    <property type="evidence" value="ECO:0007669"/>
    <property type="project" value="UniProtKB-EC"/>
</dbReference>
<dbReference type="CDD" id="cd01991">
    <property type="entry name" value="Asn_synthase_B_C"/>
    <property type="match status" value="1"/>
</dbReference>
<evidence type="ECO:0000256" key="10">
    <source>
        <dbReference type="PIRSR" id="PIRSR001589-2"/>
    </source>
</evidence>
<feature type="domain" description="Glutamine amidotransferase type-2" evidence="12">
    <location>
        <begin position="3"/>
        <end position="218"/>
    </location>
</feature>
<dbReference type="PANTHER" id="PTHR43284">
    <property type="entry name" value="ASPARAGINE SYNTHETASE (GLUTAMINE-HYDROLYZING)"/>
    <property type="match status" value="1"/>
</dbReference>
<keyword evidence="6 9" id="KW-0061">Asparagine biosynthesis</keyword>
<keyword evidence="9" id="KW-0028">Amino-acid biosynthesis</keyword>
<feature type="binding site" evidence="10">
    <location>
        <position position="292"/>
    </location>
    <ligand>
        <name>ATP</name>
        <dbReference type="ChEBI" id="CHEBI:30616"/>
    </ligand>
</feature>
<sequence>MMCGITGWVDFTRDLTLERKTLAAMTETLRPRGPDAAGLWLASHVGLGHRRLAVVDVEGGVQPMLARRGGPETATVLTYSGELYNFRELRTLLSTLGHRFSTSSDTEVVLSAYLEWGAGFVDRLRGIYALAIWDATREELVLVRDRLGVKPLYYYAYDGGILFASEPKAILANPLFTPRMSVDKLPILFNPRLTMPWETPFTDLRQLQPGHLARVDRSGTHETPYWRLVSREHHDDYATTVSAVREILDDVVVHQLVADVPLCTLLSGGLDSSAVTALAALRSYRDLQSYSVDFAGADADFTATALRPDRDTPFALAAARHIGVGHTPIVVDPSALSEVTPTTLAARDLPSLGQFDASMYLLFEQIRARSTVALSGEGADEVFGGYPWFFDRSTVWGDTFPWLGSAPRLTDCLAPDVLASVRPHDDERDRYRTLLARVPRLAGESGLAARMREVLYLSLQGPLLYLLDRKDRMSMALGLEVRVPFCDHVLLEYVWNVPWQMKVADGREKSLLRAAVSDLLPPEVLWRAKSAYPATFSSDHAKVVRADLAAVLNDGASPLRELLDVDKVKDAADGQREMMTMANNLQFVLPVVEVDRWLRTYDVSITS</sequence>
<dbReference type="Gene3D" id="3.40.50.620">
    <property type="entry name" value="HUPs"/>
    <property type="match status" value="1"/>
</dbReference>
<comment type="similarity">
    <text evidence="2">Belongs to the asparagine synthetase family.</text>
</comment>
<dbReference type="CDD" id="cd00712">
    <property type="entry name" value="AsnB"/>
    <property type="match status" value="1"/>
</dbReference>
<dbReference type="InterPro" id="IPR017932">
    <property type="entry name" value="GATase_2_dom"/>
</dbReference>
<dbReference type="Pfam" id="PF13537">
    <property type="entry name" value="GATase_7"/>
    <property type="match status" value="1"/>
</dbReference>
<dbReference type="InterPro" id="IPR014729">
    <property type="entry name" value="Rossmann-like_a/b/a_fold"/>
</dbReference>
<dbReference type="InterPro" id="IPR051786">
    <property type="entry name" value="ASN_synthetase/amidase"/>
</dbReference>
<dbReference type="EC" id="6.3.5.4" evidence="3"/>
<feature type="binding site" evidence="10">
    <location>
        <begin position="375"/>
        <end position="376"/>
    </location>
    <ligand>
        <name>ATP</name>
        <dbReference type="ChEBI" id="CHEBI:30616"/>
    </ligand>
</feature>
<evidence type="ECO:0000256" key="4">
    <source>
        <dbReference type="ARBA" id="ARBA00022741"/>
    </source>
</evidence>
<feature type="site" description="Important for beta-aspartyl-AMP intermediate formation" evidence="11">
    <location>
        <position position="377"/>
    </location>
</feature>
<keyword evidence="7 9" id="KW-0315">Glutamine amidotransferase</keyword>
<dbReference type="InterPro" id="IPR033738">
    <property type="entry name" value="AsnB_N"/>
</dbReference>